<gene>
    <name evidence="2" type="ORF">J1TS3_23180</name>
</gene>
<accession>A0ABQ4K619</accession>
<evidence type="ECO:0000313" key="2">
    <source>
        <dbReference type="EMBL" id="GIN21184.1"/>
    </source>
</evidence>
<evidence type="ECO:0000256" key="1">
    <source>
        <dbReference type="SAM" id="Coils"/>
    </source>
</evidence>
<dbReference type="RefSeq" id="WP_018707294.1">
    <property type="nucleotide sequence ID" value="NZ_BOQT01000007.1"/>
</dbReference>
<protein>
    <recommendedName>
        <fullName evidence="4">FbpB family small basic protein</fullName>
    </recommendedName>
</protein>
<keyword evidence="3" id="KW-1185">Reference proteome</keyword>
<evidence type="ECO:0000313" key="3">
    <source>
        <dbReference type="Proteomes" id="UP000680279"/>
    </source>
</evidence>
<sequence length="45" mass="5496">MRRYKRKTFLDLVAENREALLKDLDALERIENRLEEKHLKRGKIS</sequence>
<comment type="caution">
    <text evidence="2">The sequence shown here is derived from an EMBL/GenBank/DDBJ whole genome shotgun (WGS) entry which is preliminary data.</text>
</comment>
<dbReference type="Proteomes" id="UP000680279">
    <property type="component" value="Unassembled WGS sequence"/>
</dbReference>
<proteinExistence type="predicted"/>
<dbReference type="Pfam" id="PF13040">
    <property type="entry name" value="Fur_reg_FbpB"/>
    <property type="match status" value="1"/>
</dbReference>
<feature type="coiled-coil region" evidence="1">
    <location>
        <begin position="10"/>
        <end position="37"/>
    </location>
</feature>
<keyword evidence="1" id="KW-0175">Coiled coil</keyword>
<reference evidence="2 3" key="1">
    <citation type="submission" date="2021-03" db="EMBL/GenBank/DDBJ databases">
        <title>Antimicrobial resistance genes in bacteria isolated from Japanese honey, and their potential for conferring macrolide and lincosamide resistance in the American foulbrood pathogen Paenibacillus larvae.</title>
        <authorList>
            <person name="Okamoto M."/>
            <person name="Kumagai M."/>
            <person name="Kanamori H."/>
            <person name="Takamatsu D."/>
        </authorList>
    </citation>
    <scope>NUCLEOTIDE SEQUENCE [LARGE SCALE GENOMIC DNA]</scope>
    <source>
        <strain evidence="2 3">J1TS3</strain>
    </source>
</reference>
<dbReference type="EMBL" id="BOQT01000007">
    <property type="protein sequence ID" value="GIN21184.1"/>
    <property type="molecule type" value="Genomic_DNA"/>
</dbReference>
<dbReference type="InterPro" id="IPR025004">
    <property type="entry name" value="SenN/SenS"/>
</dbReference>
<evidence type="ECO:0008006" key="4">
    <source>
        <dbReference type="Google" id="ProtNLM"/>
    </source>
</evidence>
<name>A0ABQ4K619_9BACI</name>
<organism evidence="2 3">
    <name type="scientific">Siminovitchia fordii</name>
    <dbReference type="NCBI Taxonomy" id="254759"/>
    <lineage>
        <taxon>Bacteria</taxon>
        <taxon>Bacillati</taxon>
        <taxon>Bacillota</taxon>
        <taxon>Bacilli</taxon>
        <taxon>Bacillales</taxon>
        <taxon>Bacillaceae</taxon>
        <taxon>Siminovitchia</taxon>
    </lineage>
</organism>